<evidence type="ECO:0000256" key="3">
    <source>
        <dbReference type="ARBA" id="ARBA00022840"/>
    </source>
</evidence>
<name>A0A2M7V1T1_9BACT</name>
<keyword evidence="3 4" id="KW-0067">ATP-binding</keyword>
<dbReference type="PANTHER" id="PTHR43585:SF2">
    <property type="entry name" value="ATP-GRASP ENZYME FSQD"/>
    <property type="match status" value="1"/>
</dbReference>
<dbReference type="GO" id="GO:0016874">
    <property type="term" value="F:ligase activity"/>
    <property type="evidence" value="ECO:0007669"/>
    <property type="project" value="UniProtKB-KW"/>
</dbReference>
<keyword evidence="2 4" id="KW-0547">Nucleotide-binding</keyword>
<accession>A0A2M7V1T1</accession>
<dbReference type="AlphaFoldDB" id="A0A2M7V1T1"/>
<dbReference type="InterPro" id="IPR052032">
    <property type="entry name" value="ATP-dep_AA_Ligase"/>
</dbReference>
<evidence type="ECO:0000256" key="2">
    <source>
        <dbReference type="ARBA" id="ARBA00022741"/>
    </source>
</evidence>
<organism evidence="6 7">
    <name type="scientific">Candidatus Magasanikbacteria bacterium CG_4_10_14_0_2_um_filter_41_31</name>
    <dbReference type="NCBI Taxonomy" id="1974639"/>
    <lineage>
        <taxon>Bacteria</taxon>
        <taxon>Candidatus Magasanikiibacteriota</taxon>
    </lineage>
</organism>
<dbReference type="SMART" id="SM01209">
    <property type="entry name" value="GARS_A"/>
    <property type="match status" value="1"/>
</dbReference>
<evidence type="ECO:0000256" key="1">
    <source>
        <dbReference type="ARBA" id="ARBA00022598"/>
    </source>
</evidence>
<dbReference type="Pfam" id="PF13535">
    <property type="entry name" value="ATP-grasp_4"/>
    <property type="match status" value="1"/>
</dbReference>
<gene>
    <name evidence="6" type="ORF">COX83_04720</name>
</gene>
<feature type="domain" description="ATP-grasp" evidence="5">
    <location>
        <begin position="120"/>
        <end position="330"/>
    </location>
</feature>
<evidence type="ECO:0000313" key="6">
    <source>
        <dbReference type="EMBL" id="PIZ92278.1"/>
    </source>
</evidence>
<evidence type="ECO:0000259" key="5">
    <source>
        <dbReference type="PROSITE" id="PS50975"/>
    </source>
</evidence>
<dbReference type="Proteomes" id="UP000230078">
    <property type="component" value="Unassembled WGS sequence"/>
</dbReference>
<dbReference type="SUPFAM" id="SSF56059">
    <property type="entry name" value="Glutathione synthetase ATP-binding domain-like"/>
    <property type="match status" value="1"/>
</dbReference>
<comment type="caution">
    <text evidence="6">The sequence shown here is derived from an EMBL/GenBank/DDBJ whole genome shotgun (WGS) entry which is preliminary data.</text>
</comment>
<keyword evidence="1" id="KW-0436">Ligase</keyword>
<reference evidence="7" key="1">
    <citation type="submission" date="2017-09" db="EMBL/GenBank/DDBJ databases">
        <title>Depth-based differentiation of microbial function through sediment-hosted aquifers and enrichment of novel symbionts in the deep terrestrial subsurface.</title>
        <authorList>
            <person name="Probst A.J."/>
            <person name="Ladd B."/>
            <person name="Jarett J.K."/>
            <person name="Geller-Mcgrath D.E."/>
            <person name="Sieber C.M.K."/>
            <person name="Emerson J.B."/>
            <person name="Anantharaman K."/>
            <person name="Thomas B.C."/>
            <person name="Malmstrom R."/>
            <person name="Stieglmeier M."/>
            <person name="Klingl A."/>
            <person name="Woyke T."/>
            <person name="Ryan C.M."/>
            <person name="Banfield J.F."/>
        </authorList>
    </citation>
    <scope>NUCLEOTIDE SEQUENCE [LARGE SCALE GENOMIC DNA]</scope>
</reference>
<dbReference type="PROSITE" id="PS50975">
    <property type="entry name" value="ATP_GRASP"/>
    <property type="match status" value="1"/>
</dbReference>
<dbReference type="PANTHER" id="PTHR43585">
    <property type="entry name" value="FUMIPYRROLE BIOSYNTHESIS PROTEIN C"/>
    <property type="match status" value="1"/>
</dbReference>
<dbReference type="EMBL" id="PFPI01000063">
    <property type="protein sequence ID" value="PIZ92278.1"/>
    <property type="molecule type" value="Genomic_DNA"/>
</dbReference>
<evidence type="ECO:0000313" key="7">
    <source>
        <dbReference type="Proteomes" id="UP000230078"/>
    </source>
</evidence>
<dbReference type="InterPro" id="IPR011761">
    <property type="entry name" value="ATP-grasp"/>
</dbReference>
<protein>
    <recommendedName>
        <fullName evidence="5">ATP-grasp domain-containing protein</fullName>
    </recommendedName>
</protein>
<dbReference type="Gene3D" id="3.30.470.20">
    <property type="entry name" value="ATP-grasp fold, B domain"/>
    <property type="match status" value="1"/>
</dbReference>
<dbReference type="GO" id="GO:0046872">
    <property type="term" value="F:metal ion binding"/>
    <property type="evidence" value="ECO:0007669"/>
    <property type="project" value="InterPro"/>
</dbReference>
<proteinExistence type="predicted"/>
<evidence type="ECO:0000256" key="4">
    <source>
        <dbReference type="PROSITE-ProRule" id="PRU00409"/>
    </source>
</evidence>
<dbReference type="GO" id="GO:0005524">
    <property type="term" value="F:ATP binding"/>
    <property type="evidence" value="ECO:0007669"/>
    <property type="project" value="UniProtKB-UniRule"/>
</dbReference>
<sequence length="423" mass="48094">MSGPKEYILFISQATSSGIQAVSMCNTLLKKNFKVLVLRDKNLPQRYPEDTKDVTFLSCDFSKPYDIEKTLHAYKPHIKAVTFYGDELASLSAQIVPHLPYISHPSSESLHWSTDKIAMRQLFQAHDPNITPSFTIVKDTEEKSIERIIKKVGFPLVIKPAGLAASLLVTMCYHEDELRSSLKKIFKKIERIYKENNRTTVPKILVEQFMEGEMYSIDAYVDKKGSVNFCPMVYVKTGKAIGFDDFFNYMRITPTQLKESTVEKAEDVAKKAIHALNLRSTTAHIELMRTEDGWKVIELGPRIGGFRTDMYALSHGIQHRMNDILIHLGEKPVIPKKQLAYVAVLKLYGKKEGILQNIKGIRAIKKLASIKEVRMNLKPGDKCLYSKHGGKAVCDIILAHKKRPELLADIRRVEQMVDIQVTK</sequence>